<name>A0A2U9B7A5_SCOMX</name>
<evidence type="ECO:0000313" key="2">
    <source>
        <dbReference type="Proteomes" id="UP000246464"/>
    </source>
</evidence>
<protein>
    <submittedName>
        <fullName evidence="1">Uncharacterized protein</fullName>
    </submittedName>
</protein>
<gene>
    <name evidence="1" type="ORF">SMAX5B_001419</name>
</gene>
<accession>A0A2U9B7A5</accession>
<keyword evidence="2" id="KW-1185">Reference proteome</keyword>
<dbReference type="AlphaFoldDB" id="A0A2U9B7A5"/>
<reference evidence="1 2" key="1">
    <citation type="submission" date="2017-12" db="EMBL/GenBank/DDBJ databases">
        <title>Integrating genomic resources of turbot (Scophthalmus maximus) in depth evaluation of genetic and physical mapping variation across individuals.</title>
        <authorList>
            <person name="Martinez P."/>
        </authorList>
    </citation>
    <scope>NUCLEOTIDE SEQUENCE [LARGE SCALE GENOMIC DNA]</scope>
</reference>
<proteinExistence type="predicted"/>
<evidence type="ECO:0000313" key="1">
    <source>
        <dbReference type="EMBL" id="AWO99651.1"/>
    </source>
</evidence>
<organism evidence="1 2">
    <name type="scientific">Scophthalmus maximus</name>
    <name type="common">Turbot</name>
    <name type="synonym">Psetta maxima</name>
    <dbReference type="NCBI Taxonomy" id="52904"/>
    <lineage>
        <taxon>Eukaryota</taxon>
        <taxon>Metazoa</taxon>
        <taxon>Chordata</taxon>
        <taxon>Craniata</taxon>
        <taxon>Vertebrata</taxon>
        <taxon>Euteleostomi</taxon>
        <taxon>Actinopterygii</taxon>
        <taxon>Neopterygii</taxon>
        <taxon>Teleostei</taxon>
        <taxon>Neoteleostei</taxon>
        <taxon>Acanthomorphata</taxon>
        <taxon>Carangaria</taxon>
        <taxon>Pleuronectiformes</taxon>
        <taxon>Pleuronectoidei</taxon>
        <taxon>Scophthalmidae</taxon>
        <taxon>Scophthalmus</taxon>
    </lineage>
</organism>
<sequence>MRLRGREETSEDLSEAARRRLVVQQLHHSASPSWRSGGEKLGSEFLMEVVQAEGGRSAAQLNMEIYDKGLKKNLLLLNNSVEEKLRSPTQTHRG</sequence>
<dbReference type="EMBL" id="CP026246">
    <property type="protein sequence ID" value="AWO99651.1"/>
    <property type="molecule type" value="Genomic_DNA"/>
</dbReference>
<dbReference type="Proteomes" id="UP000246464">
    <property type="component" value="Chromosome 4"/>
</dbReference>